<dbReference type="InterPro" id="IPR036778">
    <property type="entry name" value="OHCU_decarboxylase_sf"/>
</dbReference>
<proteinExistence type="predicted"/>
<dbReference type="PANTHER" id="PTHR43466:SF1">
    <property type="entry name" value="2-OXO-4-HYDROXY-4-CARBOXY-5-UREIDOIMIDAZOLINE DECARBOXYLASE-RELATED"/>
    <property type="match status" value="1"/>
</dbReference>
<name>A0A0C5G4F9_9ACTN</name>
<dbReference type="Proteomes" id="UP000032234">
    <property type="component" value="Chromosome"/>
</dbReference>
<dbReference type="STRING" id="477245.TU94_20305"/>
<sequence length="179" mass="19300">MPAHRLPDLPGRVAIPVPEQTRGTRSPLEHFNHARAEDAVRTLLACLRHSGWAHRLAAHRPYPDLPALLAAADEATYDLTPEALTAALAAEPLPALPAGAYSAAHTALGAANAAYESRFGHTFVICVDDLAAHEVLDHVLEGIRSRLANDPEEERLVAADELRRLAKGRLRTRLGATGR</sequence>
<dbReference type="HOGENOM" id="CLU_092522_2_0_11"/>
<evidence type="ECO:0000256" key="3">
    <source>
        <dbReference type="ARBA" id="ARBA00012257"/>
    </source>
</evidence>
<evidence type="ECO:0000256" key="6">
    <source>
        <dbReference type="ARBA" id="ARBA00023239"/>
    </source>
</evidence>
<dbReference type="AlphaFoldDB" id="A0A0C5G4F9"/>
<evidence type="ECO:0000256" key="2">
    <source>
        <dbReference type="ARBA" id="ARBA00004754"/>
    </source>
</evidence>
<reference evidence="8 9" key="1">
    <citation type="submission" date="2015-02" db="EMBL/GenBank/DDBJ databases">
        <title>Genome sequence of thermotolerant Streptomyces cyaneogriseus subsp. Noncyanogenus NMWT1, the producer of nematocidal antibiotics nemadectin.</title>
        <authorList>
            <person name="Wang H."/>
            <person name="Li C."/>
            <person name="Xiang W."/>
            <person name="Wang X."/>
        </authorList>
    </citation>
    <scope>NUCLEOTIDE SEQUENCE [LARGE SCALE GENOMIC DNA]</scope>
    <source>
        <strain evidence="8 9">NMWT 1</strain>
    </source>
</reference>
<evidence type="ECO:0000256" key="1">
    <source>
        <dbReference type="ARBA" id="ARBA00001163"/>
    </source>
</evidence>
<dbReference type="Pfam" id="PF09349">
    <property type="entry name" value="OHCU_decarbox"/>
    <property type="match status" value="2"/>
</dbReference>
<evidence type="ECO:0000313" key="8">
    <source>
        <dbReference type="EMBL" id="AJP03475.1"/>
    </source>
</evidence>
<dbReference type="OrthoDB" id="4303574at2"/>
<dbReference type="PATRIC" id="fig|477245.3.peg.4280"/>
<organism evidence="8 9">
    <name type="scientific">Streptomyces cyaneogriseus subsp. noncyanogenus</name>
    <dbReference type="NCBI Taxonomy" id="477245"/>
    <lineage>
        <taxon>Bacteria</taxon>
        <taxon>Bacillati</taxon>
        <taxon>Actinomycetota</taxon>
        <taxon>Actinomycetes</taxon>
        <taxon>Kitasatosporales</taxon>
        <taxon>Streptomycetaceae</taxon>
        <taxon>Streptomyces</taxon>
    </lineage>
</organism>
<dbReference type="PANTHER" id="PTHR43466">
    <property type="entry name" value="2-OXO-4-HYDROXY-4-CARBOXY-5-UREIDOIMIDAZOLINE DECARBOXYLASE-RELATED"/>
    <property type="match status" value="1"/>
</dbReference>
<dbReference type="EC" id="4.1.1.97" evidence="3"/>
<dbReference type="GO" id="GO:0051997">
    <property type="term" value="F:2-oxo-4-hydroxy-4-carboxy-5-ureidoimidazoline decarboxylase activity"/>
    <property type="evidence" value="ECO:0007669"/>
    <property type="project" value="UniProtKB-EC"/>
</dbReference>
<accession>A0A0C5G4F9</accession>
<dbReference type="SUPFAM" id="SSF158694">
    <property type="entry name" value="UraD-Like"/>
    <property type="match status" value="1"/>
</dbReference>
<keyword evidence="6" id="KW-0456">Lyase</keyword>
<dbReference type="EMBL" id="CP010849">
    <property type="protein sequence ID" value="AJP03475.1"/>
    <property type="molecule type" value="Genomic_DNA"/>
</dbReference>
<feature type="domain" description="Oxo-4-hydroxy-4-carboxy-5-ureidoimidazoline decarboxylase" evidence="7">
    <location>
        <begin position="32"/>
        <end position="92"/>
    </location>
</feature>
<evidence type="ECO:0000256" key="5">
    <source>
        <dbReference type="ARBA" id="ARBA00022793"/>
    </source>
</evidence>
<keyword evidence="9" id="KW-1185">Reference proteome</keyword>
<keyword evidence="5" id="KW-0210">Decarboxylase</keyword>
<dbReference type="GO" id="GO:0006144">
    <property type="term" value="P:purine nucleobase metabolic process"/>
    <property type="evidence" value="ECO:0007669"/>
    <property type="project" value="UniProtKB-KW"/>
</dbReference>
<evidence type="ECO:0000313" key="9">
    <source>
        <dbReference type="Proteomes" id="UP000032234"/>
    </source>
</evidence>
<dbReference type="GO" id="GO:0019628">
    <property type="term" value="P:urate catabolic process"/>
    <property type="evidence" value="ECO:0007669"/>
    <property type="project" value="TreeGrafter"/>
</dbReference>
<keyword evidence="4" id="KW-0659">Purine metabolism</keyword>
<evidence type="ECO:0000259" key="7">
    <source>
        <dbReference type="Pfam" id="PF09349"/>
    </source>
</evidence>
<comment type="catalytic activity">
    <reaction evidence="1">
        <text>5-hydroxy-2-oxo-4-ureido-2,5-dihydro-1H-imidazole-5-carboxylate + H(+) = (S)-allantoin + CO2</text>
        <dbReference type="Rhea" id="RHEA:26301"/>
        <dbReference type="ChEBI" id="CHEBI:15378"/>
        <dbReference type="ChEBI" id="CHEBI:15678"/>
        <dbReference type="ChEBI" id="CHEBI:16526"/>
        <dbReference type="ChEBI" id="CHEBI:58639"/>
        <dbReference type="EC" id="4.1.1.97"/>
    </reaction>
</comment>
<dbReference type="KEGG" id="scw:TU94_20305"/>
<feature type="domain" description="Oxo-4-hydroxy-4-carboxy-5-ureidoimidazoline decarboxylase" evidence="7">
    <location>
        <begin position="102"/>
        <end position="171"/>
    </location>
</feature>
<dbReference type="Gene3D" id="1.10.3330.10">
    <property type="entry name" value="Oxo-4-hydroxy-4-carboxy-5-ureidoimidazoline decarboxylase"/>
    <property type="match status" value="2"/>
</dbReference>
<gene>
    <name evidence="8" type="ORF">TU94_20305</name>
</gene>
<protein>
    <recommendedName>
        <fullName evidence="3">2-oxo-4-hydroxy-4-carboxy-5-ureidoimidazoline decarboxylase</fullName>
        <ecNumber evidence="3">4.1.1.97</ecNumber>
    </recommendedName>
</protein>
<comment type="pathway">
    <text evidence="2">Purine metabolism; urate degradation; (S)-allantoin from urate: step 3/3.</text>
</comment>
<dbReference type="InterPro" id="IPR018020">
    <property type="entry name" value="OHCU_decarboxylase"/>
</dbReference>
<dbReference type="NCBIfam" id="NF010372">
    <property type="entry name" value="PRK13798.1"/>
    <property type="match status" value="1"/>
</dbReference>
<evidence type="ECO:0000256" key="4">
    <source>
        <dbReference type="ARBA" id="ARBA00022631"/>
    </source>
</evidence>